<dbReference type="CDD" id="cd00077">
    <property type="entry name" value="HDc"/>
    <property type="match status" value="1"/>
</dbReference>
<dbReference type="InterPro" id="IPR052567">
    <property type="entry name" value="OP_Dioxygenase"/>
</dbReference>
<protein>
    <submittedName>
        <fullName evidence="2">HD domain-containing protein</fullName>
    </submittedName>
</protein>
<organism evidence="2 3">
    <name type="scientific">Francisella philomiragia</name>
    <dbReference type="NCBI Taxonomy" id="28110"/>
    <lineage>
        <taxon>Bacteria</taxon>
        <taxon>Pseudomonadati</taxon>
        <taxon>Pseudomonadota</taxon>
        <taxon>Gammaproteobacteria</taxon>
        <taxon>Thiotrichales</taxon>
        <taxon>Francisellaceae</taxon>
        <taxon>Francisella</taxon>
    </lineage>
</organism>
<dbReference type="PANTHER" id="PTHR40202:SF1">
    <property type="entry name" value="HD DOMAIN-CONTAINING PROTEIN"/>
    <property type="match status" value="1"/>
</dbReference>
<evidence type="ECO:0000313" key="2">
    <source>
        <dbReference type="EMBL" id="MBK2302968.1"/>
    </source>
</evidence>
<dbReference type="Pfam" id="PF01966">
    <property type="entry name" value="HD"/>
    <property type="match status" value="1"/>
</dbReference>
<dbReference type="InterPro" id="IPR003607">
    <property type="entry name" value="HD/PDEase_dom"/>
</dbReference>
<dbReference type="EMBL" id="JACTSG010000006">
    <property type="protein sequence ID" value="MBK2302968.1"/>
    <property type="molecule type" value="Genomic_DNA"/>
</dbReference>
<dbReference type="Proteomes" id="UP000760407">
    <property type="component" value="Unassembled WGS sequence"/>
</dbReference>
<sequence length="193" mass="22868">MNMSDYKSMDESTSDDIKNVVDGLNKYCDADYLVDMYSRLLLKLQDSKEGFPINRFEHSLQSATLAYKDGRELDYVISALLHDVGEIFDPFNHDHIIAELLRNYISDKCYFILKYHTIFQGYNYWDKIGLNKNLREEFKDSPYYNDAVEFIAKYDDKAFSKTYENMTLDEFKPLMKKFFELKHINPSIFNVSK</sequence>
<feature type="domain" description="HD" evidence="1">
    <location>
        <begin position="55"/>
        <end position="108"/>
    </location>
</feature>
<evidence type="ECO:0000313" key="3">
    <source>
        <dbReference type="Proteomes" id="UP000760407"/>
    </source>
</evidence>
<accession>A0ABS1GDQ0</accession>
<name>A0ABS1GDQ0_9GAMM</name>
<dbReference type="Gene3D" id="1.10.3210.10">
    <property type="entry name" value="Hypothetical protein af1432"/>
    <property type="match status" value="1"/>
</dbReference>
<dbReference type="SUPFAM" id="SSF109604">
    <property type="entry name" value="HD-domain/PDEase-like"/>
    <property type="match status" value="1"/>
</dbReference>
<dbReference type="InterPro" id="IPR006674">
    <property type="entry name" value="HD_domain"/>
</dbReference>
<keyword evidence="3" id="KW-1185">Reference proteome</keyword>
<proteinExistence type="predicted"/>
<dbReference type="PANTHER" id="PTHR40202">
    <property type="match status" value="1"/>
</dbReference>
<evidence type="ECO:0000259" key="1">
    <source>
        <dbReference type="Pfam" id="PF01966"/>
    </source>
</evidence>
<reference evidence="2 3" key="1">
    <citation type="submission" date="2020-08" db="EMBL/GenBank/DDBJ databases">
        <title>Comparative genomics of Francisella species.</title>
        <authorList>
            <person name="Sahl J."/>
            <person name="Sjodin A."/>
            <person name="Wagner D."/>
            <person name="Forsman M."/>
        </authorList>
    </citation>
    <scope>NUCLEOTIDE SEQUENCE [LARGE SCALE GENOMIC DNA]</scope>
    <source>
        <strain evidence="2 3">F1093</strain>
    </source>
</reference>
<comment type="caution">
    <text evidence="2">The sequence shown here is derived from an EMBL/GenBank/DDBJ whole genome shotgun (WGS) entry which is preliminary data.</text>
</comment>
<gene>
    <name evidence="2" type="ORF">IBE52_08570</name>
</gene>